<comment type="subcellular location">
    <subcellularLocation>
        <location evidence="4">Cytoplasm</location>
        <location evidence="4">Nucleoid</location>
    </subcellularLocation>
</comment>
<comment type="function">
    <text evidence="4">Binds to DNA and alters its conformation. May be involved in regulation of gene expression, nucleoid organization and DNA protection.</text>
</comment>
<gene>
    <name evidence="6" type="ORF">CWE08_10215</name>
</gene>
<dbReference type="GO" id="GO:0005829">
    <property type="term" value="C:cytosol"/>
    <property type="evidence" value="ECO:0007669"/>
    <property type="project" value="TreeGrafter"/>
</dbReference>
<keyword evidence="3 4" id="KW-0238">DNA-binding</keyword>
<comment type="similarity">
    <text evidence="4">Belongs to the YbaB/EbfC family.</text>
</comment>
<reference evidence="7" key="1">
    <citation type="journal article" date="2018" name="Front. Microbiol.">
        <title>Genome-Based Analysis Reveals the Taxonomy and Diversity of the Family Idiomarinaceae.</title>
        <authorList>
            <person name="Liu Y."/>
            <person name="Lai Q."/>
            <person name="Shao Z."/>
        </authorList>
    </citation>
    <scope>NUCLEOTIDE SEQUENCE [LARGE SCALE GENOMIC DNA]</scope>
    <source>
        <strain evidence="7">GBPy7</strain>
    </source>
</reference>
<evidence type="ECO:0000256" key="3">
    <source>
        <dbReference type="ARBA" id="ARBA00023125"/>
    </source>
</evidence>
<dbReference type="InterPro" id="IPR036894">
    <property type="entry name" value="YbaB-like_sf"/>
</dbReference>
<sequence length="110" mass="11911">MFKGGMGNMMKQAQQMQEKMQKAQEEIASLEVTGEAGAGMVKVTMYGNHNVKRVAIDESLFGDEDDREMLEDLIAAATNDAVRRVEEASKEKMGAVAGGMGLPPGMKLPF</sequence>
<evidence type="ECO:0000256" key="5">
    <source>
        <dbReference type="SAM" id="MobiDB-lite"/>
    </source>
</evidence>
<dbReference type="Proteomes" id="UP000288395">
    <property type="component" value="Unassembled WGS sequence"/>
</dbReference>
<dbReference type="GO" id="GO:0003677">
    <property type="term" value="F:DNA binding"/>
    <property type="evidence" value="ECO:0007669"/>
    <property type="project" value="UniProtKB-UniRule"/>
</dbReference>
<evidence type="ECO:0000256" key="2">
    <source>
        <dbReference type="ARBA" id="ARBA00022490"/>
    </source>
</evidence>
<feature type="region of interest" description="Disordered" evidence="5">
    <location>
        <begin position="1"/>
        <end position="22"/>
    </location>
</feature>
<evidence type="ECO:0000256" key="4">
    <source>
        <dbReference type="HAMAP-Rule" id="MF_00274"/>
    </source>
</evidence>
<dbReference type="NCBIfam" id="TIGR00103">
    <property type="entry name" value="DNA_YbaB_EbfC"/>
    <property type="match status" value="1"/>
</dbReference>
<dbReference type="RefSeq" id="WP_126767966.1">
    <property type="nucleotide sequence ID" value="NZ_PIPJ01000008.1"/>
</dbReference>
<proteinExistence type="inferred from homology"/>
<dbReference type="EMBL" id="PIPJ01000008">
    <property type="protein sequence ID" value="RUO19339.1"/>
    <property type="molecule type" value="Genomic_DNA"/>
</dbReference>
<dbReference type="InterPro" id="IPR004401">
    <property type="entry name" value="YbaB/EbfC"/>
</dbReference>
<evidence type="ECO:0000313" key="6">
    <source>
        <dbReference type="EMBL" id="RUO19339.1"/>
    </source>
</evidence>
<keyword evidence="7" id="KW-1185">Reference proteome</keyword>
<evidence type="ECO:0000256" key="1">
    <source>
        <dbReference type="ARBA" id="ARBA00011738"/>
    </source>
</evidence>
<dbReference type="PANTHER" id="PTHR33449">
    <property type="entry name" value="NUCLEOID-ASSOCIATED PROTEIN YBAB"/>
    <property type="match status" value="1"/>
</dbReference>
<dbReference type="GO" id="GO:0043590">
    <property type="term" value="C:bacterial nucleoid"/>
    <property type="evidence" value="ECO:0007669"/>
    <property type="project" value="UniProtKB-UniRule"/>
</dbReference>
<dbReference type="HAMAP" id="MF_00274">
    <property type="entry name" value="DNA_YbaB_EbfC"/>
    <property type="match status" value="1"/>
</dbReference>
<dbReference type="Pfam" id="PF02575">
    <property type="entry name" value="YbaB_DNA_bd"/>
    <property type="match status" value="1"/>
</dbReference>
<comment type="subunit">
    <text evidence="1 4">Homodimer.</text>
</comment>
<comment type="caution">
    <text evidence="6">The sequence shown here is derived from an EMBL/GenBank/DDBJ whole genome shotgun (WGS) entry which is preliminary data.</text>
</comment>
<dbReference type="OrthoDB" id="9808738at2"/>
<dbReference type="AlphaFoldDB" id="A0A432VSJ2"/>
<accession>A0A432VSJ2</accession>
<dbReference type="PANTHER" id="PTHR33449:SF1">
    <property type="entry name" value="NUCLEOID-ASSOCIATED PROTEIN YBAB"/>
    <property type="match status" value="1"/>
</dbReference>
<dbReference type="FunFam" id="3.30.1310.10:FF:000001">
    <property type="entry name" value="Nucleoid-associated protein YbaB"/>
    <property type="match status" value="1"/>
</dbReference>
<dbReference type="SUPFAM" id="SSF82607">
    <property type="entry name" value="YbaB-like"/>
    <property type="match status" value="1"/>
</dbReference>
<dbReference type="PIRSF" id="PIRSF004555">
    <property type="entry name" value="UCP004555"/>
    <property type="match status" value="1"/>
</dbReference>
<name>A0A432VSJ2_9GAMM</name>
<dbReference type="Gene3D" id="3.30.1310.10">
    <property type="entry name" value="Nucleoid-associated protein YbaB-like domain"/>
    <property type="match status" value="1"/>
</dbReference>
<keyword evidence="2 4" id="KW-0963">Cytoplasm</keyword>
<protein>
    <recommendedName>
        <fullName evidence="4">Nucleoid-associated protein CWE08_10215</fullName>
    </recommendedName>
</protein>
<evidence type="ECO:0000313" key="7">
    <source>
        <dbReference type="Proteomes" id="UP000288395"/>
    </source>
</evidence>
<organism evidence="6 7">
    <name type="scientific">Aliidiomarina iranensis</name>
    <dbReference type="NCBI Taxonomy" id="1434071"/>
    <lineage>
        <taxon>Bacteria</taxon>
        <taxon>Pseudomonadati</taxon>
        <taxon>Pseudomonadota</taxon>
        <taxon>Gammaproteobacteria</taxon>
        <taxon>Alteromonadales</taxon>
        <taxon>Idiomarinaceae</taxon>
        <taxon>Aliidiomarina</taxon>
    </lineage>
</organism>
<feature type="compositionally biased region" description="Low complexity" evidence="5">
    <location>
        <begin position="9"/>
        <end position="18"/>
    </location>
</feature>